<keyword evidence="2" id="KW-1185">Reference proteome</keyword>
<proteinExistence type="predicted"/>
<sequence length="144" mass="16441">MNMILGSELWWSHFAGCAHQAVKKDLQLILDIDIHWSLTYAMVNCASILHLAISSFFTYNDFRNLAPTYLLSDKDWSLLDKMKDALEIPHLFQQCLSAEKTPTLCDAIPAFEAMLGKWSELHHSHWDIPSAITAGMELEAQRLH</sequence>
<dbReference type="SUPFAM" id="SSF53098">
    <property type="entry name" value="Ribonuclease H-like"/>
    <property type="match status" value="1"/>
</dbReference>
<accession>A0A6A4GDJ3</accession>
<gene>
    <name evidence="1" type="ORF">BT96DRAFT_1008961</name>
</gene>
<protein>
    <submittedName>
        <fullName evidence="1">Uncharacterized protein</fullName>
    </submittedName>
</protein>
<reference evidence="1" key="1">
    <citation type="journal article" date="2019" name="Environ. Microbiol.">
        <title>Fungal ecological strategies reflected in gene transcription - a case study of two litter decomposers.</title>
        <authorList>
            <person name="Barbi F."/>
            <person name="Kohler A."/>
            <person name="Barry K."/>
            <person name="Baskaran P."/>
            <person name="Daum C."/>
            <person name="Fauchery L."/>
            <person name="Ihrmark K."/>
            <person name="Kuo A."/>
            <person name="LaButti K."/>
            <person name="Lipzen A."/>
            <person name="Morin E."/>
            <person name="Grigoriev I.V."/>
            <person name="Henrissat B."/>
            <person name="Lindahl B."/>
            <person name="Martin F."/>
        </authorList>
    </citation>
    <scope>NUCLEOTIDE SEQUENCE</scope>
    <source>
        <strain evidence="1">JB14</strain>
    </source>
</reference>
<organism evidence="1 2">
    <name type="scientific">Gymnopus androsaceus JB14</name>
    <dbReference type="NCBI Taxonomy" id="1447944"/>
    <lineage>
        <taxon>Eukaryota</taxon>
        <taxon>Fungi</taxon>
        <taxon>Dikarya</taxon>
        <taxon>Basidiomycota</taxon>
        <taxon>Agaricomycotina</taxon>
        <taxon>Agaricomycetes</taxon>
        <taxon>Agaricomycetidae</taxon>
        <taxon>Agaricales</taxon>
        <taxon>Marasmiineae</taxon>
        <taxon>Omphalotaceae</taxon>
        <taxon>Gymnopus</taxon>
    </lineage>
</organism>
<dbReference type="EMBL" id="ML770386">
    <property type="protein sequence ID" value="KAE9383622.1"/>
    <property type="molecule type" value="Genomic_DNA"/>
</dbReference>
<name>A0A6A4GDJ3_9AGAR</name>
<dbReference type="Proteomes" id="UP000799118">
    <property type="component" value="Unassembled WGS sequence"/>
</dbReference>
<dbReference type="OrthoDB" id="3172935at2759"/>
<evidence type="ECO:0000313" key="1">
    <source>
        <dbReference type="EMBL" id="KAE9383622.1"/>
    </source>
</evidence>
<evidence type="ECO:0000313" key="2">
    <source>
        <dbReference type="Proteomes" id="UP000799118"/>
    </source>
</evidence>
<dbReference type="InterPro" id="IPR012337">
    <property type="entry name" value="RNaseH-like_sf"/>
</dbReference>
<dbReference type="AlphaFoldDB" id="A0A6A4GDJ3"/>